<reference evidence="1" key="3">
    <citation type="submission" date="2015-04" db="UniProtKB">
        <authorList>
            <consortium name="EnsemblPlants"/>
        </authorList>
    </citation>
    <scope>IDENTIFICATION</scope>
</reference>
<organism evidence="1 2">
    <name type="scientific">Leersia perrieri</name>
    <dbReference type="NCBI Taxonomy" id="77586"/>
    <lineage>
        <taxon>Eukaryota</taxon>
        <taxon>Viridiplantae</taxon>
        <taxon>Streptophyta</taxon>
        <taxon>Embryophyta</taxon>
        <taxon>Tracheophyta</taxon>
        <taxon>Spermatophyta</taxon>
        <taxon>Magnoliopsida</taxon>
        <taxon>Liliopsida</taxon>
        <taxon>Poales</taxon>
        <taxon>Poaceae</taxon>
        <taxon>BOP clade</taxon>
        <taxon>Oryzoideae</taxon>
        <taxon>Oryzeae</taxon>
        <taxon>Oryzinae</taxon>
        <taxon>Leersia</taxon>
    </lineage>
</organism>
<reference evidence="2" key="2">
    <citation type="submission" date="2013-12" db="EMBL/GenBank/DDBJ databases">
        <authorList>
            <person name="Yu Y."/>
            <person name="Lee S."/>
            <person name="de Baynast K."/>
            <person name="Wissotski M."/>
            <person name="Liu L."/>
            <person name="Talag J."/>
            <person name="Goicoechea J."/>
            <person name="Angelova A."/>
            <person name="Jetty R."/>
            <person name="Kudrna D."/>
            <person name="Golser W."/>
            <person name="Rivera L."/>
            <person name="Zhang J."/>
            <person name="Wing R."/>
        </authorList>
    </citation>
    <scope>NUCLEOTIDE SEQUENCE</scope>
</reference>
<evidence type="ECO:0000313" key="1">
    <source>
        <dbReference type="EnsemblPlants" id="LPERR11G09630.1"/>
    </source>
</evidence>
<dbReference type="HOGENOM" id="CLU_2944995_0_0_1"/>
<dbReference type="Gramene" id="LPERR11G09630.1">
    <property type="protein sequence ID" value="LPERR11G09630.1"/>
    <property type="gene ID" value="LPERR11G09630"/>
</dbReference>
<proteinExistence type="predicted"/>
<dbReference type="EnsemblPlants" id="LPERR11G09630.1">
    <property type="protein sequence ID" value="LPERR11G09630.1"/>
    <property type="gene ID" value="LPERR11G09630"/>
</dbReference>
<sequence>MTTPAAESLPPRCKIEAATLVGVPSYNVGDLHLFDASSSSHGGRELVPPTHHCRSYRCHR</sequence>
<evidence type="ECO:0000313" key="2">
    <source>
        <dbReference type="Proteomes" id="UP000032180"/>
    </source>
</evidence>
<dbReference type="Proteomes" id="UP000032180">
    <property type="component" value="Chromosome 11"/>
</dbReference>
<name>A0A0D9XRM5_9ORYZ</name>
<accession>A0A0D9XRM5</accession>
<dbReference type="AlphaFoldDB" id="A0A0D9XRM5"/>
<protein>
    <submittedName>
        <fullName evidence="1">Uncharacterized protein</fullName>
    </submittedName>
</protein>
<keyword evidence="2" id="KW-1185">Reference proteome</keyword>
<reference evidence="1 2" key="1">
    <citation type="submission" date="2012-08" db="EMBL/GenBank/DDBJ databases">
        <title>Oryza genome evolution.</title>
        <authorList>
            <person name="Wing R.A."/>
        </authorList>
    </citation>
    <scope>NUCLEOTIDE SEQUENCE</scope>
</reference>